<name>A0A3P6GKZ9_BRAOL</name>
<accession>A0A3P6GKZ9</accession>
<proteinExistence type="predicted"/>
<sequence length="40" mass="4507">MRKEKGTSLSLSFRCCLSRSLFSSSLPLFLLLPPIQTLHV</sequence>
<protein>
    <submittedName>
        <fullName evidence="1">Uncharacterized protein</fullName>
    </submittedName>
</protein>
<gene>
    <name evidence="1" type="ORF">BOLC6T35844H</name>
</gene>
<dbReference type="EMBL" id="LR031880">
    <property type="protein sequence ID" value="VDD60391.1"/>
    <property type="molecule type" value="Genomic_DNA"/>
</dbReference>
<dbReference type="AlphaFoldDB" id="A0A3P6GKZ9"/>
<organism evidence="1">
    <name type="scientific">Brassica oleracea</name>
    <name type="common">Wild cabbage</name>
    <dbReference type="NCBI Taxonomy" id="3712"/>
    <lineage>
        <taxon>Eukaryota</taxon>
        <taxon>Viridiplantae</taxon>
        <taxon>Streptophyta</taxon>
        <taxon>Embryophyta</taxon>
        <taxon>Tracheophyta</taxon>
        <taxon>Spermatophyta</taxon>
        <taxon>Magnoliopsida</taxon>
        <taxon>eudicotyledons</taxon>
        <taxon>Gunneridae</taxon>
        <taxon>Pentapetalae</taxon>
        <taxon>rosids</taxon>
        <taxon>malvids</taxon>
        <taxon>Brassicales</taxon>
        <taxon>Brassicaceae</taxon>
        <taxon>Brassiceae</taxon>
        <taxon>Brassica</taxon>
    </lineage>
</organism>
<evidence type="ECO:0000313" key="1">
    <source>
        <dbReference type="EMBL" id="VDD60391.1"/>
    </source>
</evidence>
<reference evidence="1" key="1">
    <citation type="submission" date="2018-11" db="EMBL/GenBank/DDBJ databases">
        <authorList>
            <consortium name="Genoscope - CEA"/>
            <person name="William W."/>
        </authorList>
    </citation>
    <scope>NUCLEOTIDE SEQUENCE</scope>
</reference>